<protein>
    <submittedName>
        <fullName evidence="3">Uncharacterized protein</fullName>
    </submittedName>
</protein>
<keyword evidence="2" id="KW-1185">Reference proteome</keyword>
<dbReference type="WBParaSite" id="PEQ_0000760601-mRNA-1">
    <property type="protein sequence ID" value="PEQ_0000760601-mRNA-1"/>
    <property type="gene ID" value="PEQ_0000760601"/>
</dbReference>
<evidence type="ECO:0000256" key="1">
    <source>
        <dbReference type="SAM" id="MobiDB-lite"/>
    </source>
</evidence>
<feature type="region of interest" description="Disordered" evidence="1">
    <location>
        <begin position="73"/>
        <end position="147"/>
    </location>
</feature>
<evidence type="ECO:0000313" key="2">
    <source>
        <dbReference type="Proteomes" id="UP000887564"/>
    </source>
</evidence>
<accession>A0A914RMT5</accession>
<dbReference type="Proteomes" id="UP000887564">
    <property type="component" value="Unplaced"/>
</dbReference>
<feature type="compositionally biased region" description="Polar residues" evidence="1">
    <location>
        <begin position="135"/>
        <end position="147"/>
    </location>
</feature>
<proteinExistence type="predicted"/>
<dbReference type="AlphaFoldDB" id="A0A914RMT5"/>
<organism evidence="2 3">
    <name type="scientific">Parascaris equorum</name>
    <name type="common">Equine roundworm</name>
    <dbReference type="NCBI Taxonomy" id="6256"/>
    <lineage>
        <taxon>Eukaryota</taxon>
        <taxon>Metazoa</taxon>
        <taxon>Ecdysozoa</taxon>
        <taxon>Nematoda</taxon>
        <taxon>Chromadorea</taxon>
        <taxon>Rhabditida</taxon>
        <taxon>Spirurina</taxon>
        <taxon>Ascaridomorpha</taxon>
        <taxon>Ascaridoidea</taxon>
        <taxon>Ascarididae</taxon>
        <taxon>Parascaris</taxon>
    </lineage>
</organism>
<sequence length="147" mass="15648">MGVYVPNSADSICGVKSTQQLTNSNSTQSVDEREATKMAEEEFLIPTESVSGESSGGNNNERLVSVLPINLSANVASSGPPANQSSEHHTQQRTSHSHVAPPIETTAIESRNRGNFGLQKPRIGANIVENKASEESATSTQQPNMND</sequence>
<name>A0A914RMT5_PAREQ</name>
<feature type="compositionally biased region" description="Polar residues" evidence="1">
    <location>
        <begin position="73"/>
        <end position="85"/>
    </location>
</feature>
<reference evidence="3" key="1">
    <citation type="submission" date="2022-11" db="UniProtKB">
        <authorList>
            <consortium name="WormBaseParasite"/>
        </authorList>
    </citation>
    <scope>IDENTIFICATION</scope>
</reference>
<evidence type="ECO:0000313" key="3">
    <source>
        <dbReference type="WBParaSite" id="PEQ_0000760601-mRNA-1"/>
    </source>
</evidence>